<evidence type="ECO:0000256" key="7">
    <source>
        <dbReference type="ARBA" id="ARBA00023136"/>
    </source>
</evidence>
<reference evidence="16" key="1">
    <citation type="submission" date="2025-08" db="UniProtKB">
        <authorList>
            <consortium name="RefSeq"/>
        </authorList>
    </citation>
    <scope>IDENTIFICATION</scope>
    <source>
        <tissue evidence="16">Muscle</tissue>
    </source>
</reference>
<feature type="compositionally biased region" description="Acidic residues" evidence="14">
    <location>
        <begin position="1469"/>
        <end position="1478"/>
    </location>
</feature>
<feature type="compositionally biased region" description="Basic and acidic residues" evidence="14">
    <location>
        <begin position="293"/>
        <end position="312"/>
    </location>
</feature>
<feature type="region of interest" description="Disordered" evidence="14">
    <location>
        <begin position="1749"/>
        <end position="1770"/>
    </location>
</feature>
<dbReference type="PANTHER" id="PTHR24198">
    <property type="entry name" value="ANKYRIN REPEAT AND PROTEIN KINASE DOMAIN-CONTAINING PROTEIN"/>
    <property type="match status" value="1"/>
</dbReference>
<feature type="compositionally biased region" description="Basic and acidic residues" evidence="14">
    <location>
        <begin position="1512"/>
        <end position="1523"/>
    </location>
</feature>
<evidence type="ECO:0000256" key="2">
    <source>
        <dbReference type="ARBA" id="ARBA00022483"/>
    </source>
</evidence>
<feature type="repeat" description="ANK" evidence="12">
    <location>
        <begin position="200"/>
        <end position="232"/>
    </location>
</feature>
<keyword evidence="5" id="KW-0800">Toxin</keyword>
<evidence type="ECO:0000256" key="6">
    <source>
        <dbReference type="ARBA" id="ARBA00023043"/>
    </source>
</evidence>
<feature type="region of interest" description="Disordered" evidence="14">
    <location>
        <begin position="1434"/>
        <end position="1562"/>
    </location>
</feature>
<dbReference type="GeneID" id="106457717"/>
<dbReference type="PROSITE" id="PS50297">
    <property type="entry name" value="ANK_REP_REGION"/>
    <property type="match status" value="5"/>
</dbReference>
<keyword evidence="3" id="KW-1052">Target cell membrane</keyword>
<name>A0ABM1B130_LIMPO</name>
<feature type="region of interest" description="Disordered" evidence="14">
    <location>
        <begin position="293"/>
        <end position="316"/>
    </location>
</feature>
<feature type="compositionally biased region" description="Polar residues" evidence="14">
    <location>
        <begin position="556"/>
        <end position="569"/>
    </location>
</feature>
<comment type="subunit">
    <text evidence="10">Homotetramer in membranes.</text>
</comment>
<dbReference type="Gene3D" id="1.10.287.1490">
    <property type="match status" value="1"/>
</dbReference>
<dbReference type="Pfam" id="PF00023">
    <property type="entry name" value="Ank"/>
    <property type="match status" value="1"/>
</dbReference>
<evidence type="ECO:0000313" key="15">
    <source>
        <dbReference type="Proteomes" id="UP000694941"/>
    </source>
</evidence>
<dbReference type="Pfam" id="PF12796">
    <property type="entry name" value="Ank_2"/>
    <property type="match status" value="2"/>
</dbReference>
<comment type="similarity">
    <text evidence="9">Belongs to the cationic peptide 01 (latrotoxin) family. 03 (alpha-latrotoxin) subfamily.</text>
</comment>
<feature type="repeat" description="ANK" evidence="12">
    <location>
        <begin position="101"/>
        <end position="133"/>
    </location>
</feature>
<evidence type="ECO:0000256" key="9">
    <source>
        <dbReference type="ARBA" id="ARBA00049657"/>
    </source>
</evidence>
<feature type="region of interest" description="Disordered" evidence="14">
    <location>
        <begin position="483"/>
        <end position="597"/>
    </location>
</feature>
<proteinExistence type="inferred from homology"/>
<feature type="compositionally biased region" description="Polar residues" evidence="14">
    <location>
        <begin position="391"/>
        <end position="402"/>
    </location>
</feature>
<dbReference type="Gene3D" id="1.25.40.20">
    <property type="entry name" value="Ankyrin repeat-containing domain"/>
    <property type="match status" value="2"/>
</dbReference>
<evidence type="ECO:0000256" key="4">
    <source>
        <dbReference type="ARBA" id="ARBA00022737"/>
    </source>
</evidence>
<feature type="repeat" description="ANK" evidence="12">
    <location>
        <begin position="167"/>
        <end position="199"/>
    </location>
</feature>
<keyword evidence="15" id="KW-1185">Reference proteome</keyword>
<comment type="subcellular location">
    <subcellularLocation>
        <location evidence="1">Target cell membrane</location>
    </subcellularLocation>
</comment>
<feature type="coiled-coil region" evidence="13">
    <location>
        <begin position="2086"/>
        <end position="2443"/>
    </location>
</feature>
<accession>A0ABM1B130</accession>
<evidence type="ECO:0000256" key="1">
    <source>
        <dbReference type="ARBA" id="ARBA00004175"/>
    </source>
</evidence>
<feature type="compositionally biased region" description="Basic and acidic residues" evidence="14">
    <location>
        <begin position="649"/>
        <end position="676"/>
    </location>
</feature>
<evidence type="ECO:0000256" key="10">
    <source>
        <dbReference type="ARBA" id="ARBA00049715"/>
    </source>
</evidence>
<keyword evidence="5" id="KW-0528">Neurotoxin</keyword>
<dbReference type="SUPFAM" id="SSF48403">
    <property type="entry name" value="Ankyrin repeat"/>
    <property type="match status" value="1"/>
</dbReference>
<evidence type="ECO:0000256" key="11">
    <source>
        <dbReference type="ARBA" id="ARBA00049811"/>
    </source>
</evidence>
<dbReference type="SMART" id="SM00248">
    <property type="entry name" value="ANK"/>
    <property type="match status" value="6"/>
</dbReference>
<gene>
    <name evidence="16" type="primary">LOC106457717</name>
</gene>
<evidence type="ECO:0000256" key="5">
    <source>
        <dbReference type="ARBA" id="ARBA00023028"/>
    </source>
</evidence>
<sequence length="2724" mass="310328">MKKVLKATKIFMSSKKEAKPNAFSDHSNTGLANQRSSTASQGSTWNINSTSLCTSLGYKVDLTLESEDKRFTKLHKACWLGSEDKVKKHIKKIDVNSRDNENRLPLHLATAQGHKSIVEYLIAHKALIDVIDGEGRTPLMKAVECYHADIVEFLLTCGANGNLSDKYGDTSLHLAVRTGQPEVAFTLLKQRLDVNARNAEGWTPLHVATAQRQQNVVKCLLEMGALINSADEEGKTPLMLASKAGNAPLVSLLLSSGANIEMQDNQGWTALDFAALTCKSEIVDILTQNMKTVEESAKESDPESGAHDKDTWNDNDSINEYLNLEQNEPEIVIKEDLPSPVISSSHEPGAPMEVESLEAKERKHGSTEKEFAAVEQRKLDFLKEFGLSDPSEVSTPEISNISDLKEKQNDERSQNIRDDTDIDQDLSTVDEASQHQEGGRISEETDAEKEYLISGTYLTDEDKLQPASEVTKSILKSDWMIAAHSSSESESEVEDIVSPSYIPSASVVRRRSSTHIYSPDVSPTKQPLSFPTTYHSSHPEQTPTSSSPSHSIAPFSKNSVVDSPESPSSKHIYKRKHFSESPETSFHDDKMFGFTSSVGIPPKELMIKEDHALVDPSDVLTDSEWDSEASACSNEENIINKSMNQQENGLEKAKDQETKNMGDSRKREDSYLEQSKETSCPESLEGTLGRPNTLQGSEEMWEKNAIVSVKDVKDSNGEKQEDFPKHLHSFSFSSENSFINVEDSQVATNYNNINADVFSQTTNISAKYIDKTQFVDNQLLCNTRDGGKELDKCIVSCVDEAEETNNKENKYEVEPVFRSLEKSVFDIVQREVCTEARSLENDNPNMLEKIFTEEHNENIHSSITSSKQHDLVEEIFDYQVRDIEHLDSKDNQKVEQTFINQNHVLKFDSKNLQKDTVLLSDTRDVQETVGDSVSCSDSEQICNISNGHGFVSKNNLEVLIHEDNKQFQYDALSTTLGIEKAEEETVSDAVAVFVGDGKNSQSSRVPEKKLPRPTFLNLQGTLNTCKSKNSVSIQKQDISNDLCVNRHIWNSVKPPSRLTFRRMSVDQLENEGRNHFPRDVGKQNAVNKNNLANVGFNHSRDFSFQRRASHDLSLANTYGNYMREKRMKLKRSVTTFDDTPTSESEISSNNNTINSEHAFSVKSFSVVLPENKTLTLNSSHFISPGTLSTINKAMPLSSHHQKSQKRNNDKQNSEVLVCQLSNFSGEVSSKQRDNNQNTLNANFLNDASNSIHLQSENSSFRRLGSKESVDTIKVRSCESLEKVPEAAYHRRVSFSARVKPHPSELSSAFENLDSYSGRGLDIISSQNGNDRALRRAQFRMFHAKSMNELPQTLHEAQSQPNLLIDRRQRRASVCVTSLPFEKKTSGTTPIHRRERSTSLSHEALQSTLNKTELYNFKQEKKSFWAKLTSIFGKSENPTLPAVSQEESEDDEYSGPGQGMETSLDHGYTEEEEDSDDSETTCPKKKMNSVFDVVMTLLASKKKRKEQQESSSGDEHSRESERQSSRPSKTPPKPPPRKTRRVTDEKSPFDVESSLTLTTSPEVEENLQITKLLQGDFDSTTDNEDSITEDSPVPKIPEISPENIRTVNGLQQIQEVLRKQYFIAVKERHDKNNLKSRLNTLKCERSTLQSKLRAEKASHNGLQKKILTLEKELLELKYRIEQEMNSKMDAESLLKTVQNQLTSTLVSYNSETEAKAVLQKQVDSLNKDVKTYNTTIKDLKDEILNWKNKLEEEQSKPSKPLSPSQMKNSNAEEEMVKYATQMKLLEHQNEQYEGENTSLKAQLKILQKELENKEAEWIERIKSITVEREDLENKCEILQKEAAVVHESLDSVSYRYTSNYTNLAEEKEKLENRLAEELKDKEAKEKELNENKAKLKRLEQELAEVQEELRSTRNNLTEQSDKFQKIKIQEHAEKENLLADNSDLKKQLSEATQKVKELKTCLEKNEHDSSLMNMNMHSELDKMQIMFKEKINQSEKLEKEIEEERKKCVRIEIESRHTAEENKKLCDKVNNLQDKLLSQQQEIATLRVQYEDAKVKTVAEKNTNVSSEKCTLDSLLASLRSEHEKFRSMLEEQIESLKITVENLREELKVKDSKLWELELELRQTHREISEYQRELSKLDSTKEISKKTIEEHCLEQSRLRTEISKLQEALQETKQKYGLAETEVKTLQKQLNEAYSVNKNNASKPVLEKELAEVLQRLHKSETHRKNLEATVQKNNKKIEDLGSNLENTSQKKQELENTVKDLKKKNEDLERRLFEAKLTYSVYSREAEESRHLWQHETKTISHLGIKLSEVEKQKKDLEATVTDCQKKVSKALQVKKVAEIRLQQEQDRIQQLKEDIINYKTHLKRAKQKIEDFEKFPAEVRLLTQEREFTQKKEKLLDRISDQRRQIEKLEEQLNKEQVLHHQAEEINRKLSAELVSLRGEEPSQIHQLRAELELLKAGSFKGNLLFPKSLSDSWRPEAHQDHLTKLLNNINTELHNQSLTRDIMEKDRAKSEASIRQDFLRNKNNYMEQISFLQKKLSTKETERGDLEQNLDRLKRKLEAEQLARKSLETQMYATGGSQVVRQLNNLPADSKILNNFRSATVSGSQESVVRRNSQPIQFSTPNSDLPLNSLPVWPSSPVRKHQQEKLGAGLSSSVEAVYPTPLSYHFQAELDKIFKKKLASDPHIDIAIPASISHETKSLDSASDKTASDYLETLQKRYCV</sequence>
<dbReference type="RefSeq" id="XP_013772617.2">
    <property type="nucleotide sequence ID" value="XM_013917163.2"/>
</dbReference>
<feature type="region of interest" description="Disordered" evidence="14">
    <location>
        <begin position="386"/>
        <end position="448"/>
    </location>
</feature>
<feature type="repeat" description="ANK" evidence="12">
    <location>
        <begin position="134"/>
        <end position="166"/>
    </location>
</feature>
<evidence type="ECO:0000313" key="16">
    <source>
        <dbReference type="RefSeq" id="XP_013772617.2"/>
    </source>
</evidence>
<evidence type="ECO:0000256" key="12">
    <source>
        <dbReference type="PROSITE-ProRule" id="PRU00023"/>
    </source>
</evidence>
<dbReference type="PROSITE" id="PS50088">
    <property type="entry name" value="ANK_REPEAT"/>
    <property type="match status" value="5"/>
</dbReference>
<feature type="compositionally biased region" description="Acidic residues" evidence="14">
    <location>
        <begin position="1578"/>
        <end position="1587"/>
    </location>
</feature>
<protein>
    <recommendedName>
        <fullName evidence="11">Alpha-latrotoxin</fullName>
    </recommendedName>
</protein>
<keyword evidence="8" id="KW-1053">Target membrane</keyword>
<keyword evidence="2" id="KW-0268">Exocytosis</keyword>
<dbReference type="PANTHER" id="PTHR24198:SF165">
    <property type="entry name" value="ANKYRIN REPEAT-CONTAINING PROTEIN-RELATED"/>
    <property type="match status" value="1"/>
</dbReference>
<keyword evidence="4" id="KW-0677">Repeat</keyword>
<evidence type="ECO:0000256" key="13">
    <source>
        <dbReference type="SAM" id="Coils"/>
    </source>
</evidence>
<evidence type="ECO:0000256" key="14">
    <source>
        <dbReference type="SAM" id="MobiDB-lite"/>
    </source>
</evidence>
<feature type="repeat" description="ANK" evidence="12">
    <location>
        <begin position="233"/>
        <end position="265"/>
    </location>
</feature>
<keyword evidence="6 12" id="KW-0040">ANK repeat</keyword>
<feature type="region of interest" description="Disordered" evidence="14">
    <location>
        <begin position="1575"/>
        <end position="1598"/>
    </location>
</feature>
<feature type="coiled-coil region" evidence="13">
    <location>
        <begin position="2519"/>
        <end position="2574"/>
    </location>
</feature>
<keyword evidence="13" id="KW-0175">Coiled coil</keyword>
<feature type="compositionally biased region" description="Low complexity" evidence="14">
    <location>
        <begin position="535"/>
        <end position="551"/>
    </location>
</feature>
<keyword evidence="7" id="KW-0472">Membrane</keyword>
<feature type="compositionally biased region" description="Polar residues" evidence="14">
    <location>
        <begin position="521"/>
        <end position="534"/>
    </location>
</feature>
<evidence type="ECO:0000256" key="3">
    <source>
        <dbReference type="ARBA" id="ARBA00022537"/>
    </source>
</evidence>
<evidence type="ECO:0000256" key="8">
    <source>
        <dbReference type="ARBA" id="ARBA00023298"/>
    </source>
</evidence>
<feature type="compositionally biased region" description="Polar residues" evidence="14">
    <location>
        <begin position="1552"/>
        <end position="1562"/>
    </location>
</feature>
<feature type="region of interest" description="Disordered" evidence="14">
    <location>
        <begin position="628"/>
        <end position="698"/>
    </location>
</feature>
<feature type="compositionally biased region" description="Polar residues" evidence="14">
    <location>
        <begin position="630"/>
        <end position="648"/>
    </location>
</feature>
<dbReference type="Proteomes" id="UP000694941">
    <property type="component" value="Unplaced"/>
</dbReference>
<keyword evidence="5" id="KW-0638">Presynaptic neurotoxin</keyword>
<dbReference type="InterPro" id="IPR002110">
    <property type="entry name" value="Ankyrin_rpt"/>
</dbReference>
<feature type="compositionally biased region" description="Basic and acidic residues" evidence="14">
    <location>
        <begin position="403"/>
        <end position="419"/>
    </location>
</feature>
<feature type="region of interest" description="Disordered" evidence="14">
    <location>
        <begin position="17"/>
        <end position="43"/>
    </location>
</feature>
<dbReference type="InterPro" id="IPR036770">
    <property type="entry name" value="Ankyrin_rpt-contain_sf"/>
</dbReference>
<organism evidence="15 16">
    <name type="scientific">Limulus polyphemus</name>
    <name type="common">Atlantic horseshoe crab</name>
    <dbReference type="NCBI Taxonomy" id="6850"/>
    <lineage>
        <taxon>Eukaryota</taxon>
        <taxon>Metazoa</taxon>
        <taxon>Ecdysozoa</taxon>
        <taxon>Arthropoda</taxon>
        <taxon>Chelicerata</taxon>
        <taxon>Merostomata</taxon>
        <taxon>Xiphosura</taxon>
        <taxon>Limulidae</taxon>
        <taxon>Limulus</taxon>
    </lineage>
</organism>
<feature type="compositionally biased region" description="Polar residues" evidence="14">
    <location>
        <begin position="24"/>
        <end position="43"/>
    </location>
</feature>
<feature type="compositionally biased region" description="Basic and acidic residues" evidence="14">
    <location>
        <begin position="432"/>
        <end position="448"/>
    </location>
</feature>